<feature type="domain" description="Intradiol ring-cleavage dioxygenases" evidence="5">
    <location>
        <begin position="61"/>
        <end position="89"/>
    </location>
</feature>
<keyword evidence="3" id="KW-0560">Oxidoreductase</keyword>
<name>A0ABU3ZQ11_9GAMM</name>
<dbReference type="EMBL" id="JAWJZI010000023">
    <property type="protein sequence ID" value="MDV5172147.1"/>
    <property type="molecule type" value="Genomic_DNA"/>
</dbReference>
<dbReference type="Pfam" id="PF00775">
    <property type="entry name" value="Dioxygenase_C"/>
    <property type="match status" value="1"/>
</dbReference>
<dbReference type="CDD" id="cd03459">
    <property type="entry name" value="3_4-PCD"/>
    <property type="match status" value="1"/>
</dbReference>
<dbReference type="PANTHER" id="PTHR33711">
    <property type="entry name" value="DIOXYGENASE, PUTATIVE (AFU_ORTHOLOGUE AFUA_2G02910)-RELATED"/>
    <property type="match status" value="1"/>
</dbReference>
<evidence type="ECO:0000256" key="1">
    <source>
        <dbReference type="ARBA" id="ARBA00007825"/>
    </source>
</evidence>
<dbReference type="RefSeq" id="WP_317524942.1">
    <property type="nucleotide sequence ID" value="NZ_JAWJZI010000023.1"/>
</dbReference>
<accession>A0ABU3ZQ11</accession>
<protein>
    <submittedName>
        <fullName evidence="6">Protocatechuate 3,4-dioxygenase</fullName>
    </submittedName>
</protein>
<keyword evidence="7" id="KW-1185">Reference proteome</keyword>
<keyword evidence="2" id="KW-0223">Dioxygenase</keyword>
<keyword evidence="4" id="KW-0732">Signal</keyword>
<dbReference type="Proteomes" id="UP001186452">
    <property type="component" value="Unassembled WGS sequence"/>
</dbReference>
<feature type="signal peptide" evidence="4">
    <location>
        <begin position="1"/>
        <end position="20"/>
    </location>
</feature>
<comment type="similarity">
    <text evidence="1">Belongs to the intradiol ring-cleavage dioxygenase family.</text>
</comment>
<comment type="caution">
    <text evidence="6">The sequence shown here is derived from an EMBL/GenBank/DDBJ whole genome shotgun (WGS) entry which is preliminary data.</text>
</comment>
<dbReference type="InterPro" id="IPR015889">
    <property type="entry name" value="Intradiol_dOase_core"/>
</dbReference>
<sequence>MNRRHFLALWSVFFVKPLWAKTPVVATPSQAEGPFYPVTPIPLRANLVLQEEGLAGEPIDLLGRVINTDGQALSGVKVEIWQCDGNGVYDHPLQPNTEAFDRHFAGFGAVETDSNGQYRFRTLYPVPYTGRPPHIHVKLWRGNKELLTTQLYLKGQTGNEWWGGRERQHLQFDPVGSGKDKVGNFDFILSV</sequence>
<evidence type="ECO:0000256" key="4">
    <source>
        <dbReference type="SAM" id="SignalP"/>
    </source>
</evidence>
<dbReference type="PANTHER" id="PTHR33711:SF9">
    <property type="entry name" value="PROTOCATECHUATE 3,4-DIOXYGENASE ALPHA CHAIN"/>
    <property type="match status" value="1"/>
</dbReference>
<proteinExistence type="inferred from homology"/>
<evidence type="ECO:0000256" key="2">
    <source>
        <dbReference type="ARBA" id="ARBA00022964"/>
    </source>
</evidence>
<reference evidence="6 7" key="1">
    <citation type="submission" date="2023-10" db="EMBL/GenBank/DDBJ databases">
        <title>Marine bacteria isolated from horseshoe crab.</title>
        <authorList>
            <person name="Cheng T.H."/>
        </authorList>
    </citation>
    <scope>NUCLEOTIDE SEQUENCE [LARGE SCALE GENOMIC DNA]</scope>
    <source>
        <strain evidence="6 7">HSC6</strain>
    </source>
</reference>
<dbReference type="Gene3D" id="2.60.130.10">
    <property type="entry name" value="Aromatic compound dioxygenase"/>
    <property type="match status" value="1"/>
</dbReference>
<dbReference type="InterPro" id="IPR039387">
    <property type="entry name" value="3_4-PCD"/>
</dbReference>
<evidence type="ECO:0000313" key="6">
    <source>
        <dbReference type="EMBL" id="MDV5172147.1"/>
    </source>
</evidence>
<evidence type="ECO:0000256" key="3">
    <source>
        <dbReference type="ARBA" id="ARBA00023002"/>
    </source>
</evidence>
<evidence type="ECO:0000313" key="7">
    <source>
        <dbReference type="Proteomes" id="UP001186452"/>
    </source>
</evidence>
<dbReference type="InterPro" id="IPR000627">
    <property type="entry name" value="Intradiol_dOase_C"/>
</dbReference>
<feature type="chain" id="PRO_5045135918" evidence="4">
    <location>
        <begin position="21"/>
        <end position="191"/>
    </location>
</feature>
<dbReference type="SUPFAM" id="SSF49482">
    <property type="entry name" value="Aromatic compound dioxygenase"/>
    <property type="match status" value="1"/>
</dbReference>
<gene>
    <name evidence="6" type="ORF">R2X38_24395</name>
</gene>
<dbReference type="PROSITE" id="PS00083">
    <property type="entry name" value="INTRADIOL_DIOXYGENAS"/>
    <property type="match status" value="1"/>
</dbReference>
<dbReference type="InterPro" id="IPR050770">
    <property type="entry name" value="Intradiol_RC_Dioxygenase"/>
</dbReference>
<evidence type="ECO:0000259" key="5">
    <source>
        <dbReference type="PROSITE" id="PS00083"/>
    </source>
</evidence>
<organism evidence="6 7">
    <name type="scientific">Photobacterium rosenbergii</name>
    <dbReference type="NCBI Taxonomy" id="294936"/>
    <lineage>
        <taxon>Bacteria</taxon>
        <taxon>Pseudomonadati</taxon>
        <taxon>Pseudomonadota</taxon>
        <taxon>Gammaproteobacteria</taxon>
        <taxon>Vibrionales</taxon>
        <taxon>Vibrionaceae</taxon>
        <taxon>Photobacterium</taxon>
    </lineage>
</organism>